<accession>A0A133U4G5</accession>
<evidence type="ECO:0000256" key="3">
    <source>
        <dbReference type="ARBA" id="ARBA00023274"/>
    </source>
</evidence>
<dbReference type="HAMAP" id="MF_00508">
    <property type="entry name" value="Ribosomal_uS10"/>
    <property type="match status" value="1"/>
</dbReference>
<comment type="function">
    <text evidence="5">Involved in the binding of tRNA to the ribosomes.</text>
</comment>
<dbReference type="SUPFAM" id="SSF54999">
    <property type="entry name" value="Ribosomal protein S10"/>
    <property type="match status" value="1"/>
</dbReference>
<comment type="similarity">
    <text evidence="1 5">Belongs to the universal ribosomal protein uS10 family.</text>
</comment>
<dbReference type="InterPro" id="IPR036838">
    <property type="entry name" value="Ribosomal_uS10_dom_sf"/>
</dbReference>
<comment type="subunit">
    <text evidence="5">Part of the 30S ribosomal subunit.</text>
</comment>
<dbReference type="FunFam" id="3.30.70.600:FF:000004">
    <property type="entry name" value="30S ribosomal protein S10"/>
    <property type="match status" value="1"/>
</dbReference>
<dbReference type="NCBIfam" id="TIGR01046">
    <property type="entry name" value="uS10_euk_arch"/>
    <property type="match status" value="1"/>
</dbReference>
<evidence type="ECO:0000259" key="7">
    <source>
        <dbReference type="SMART" id="SM01403"/>
    </source>
</evidence>
<keyword evidence="3 5" id="KW-0687">Ribonucleoprotein</keyword>
<evidence type="ECO:0000313" key="8">
    <source>
        <dbReference type="EMBL" id="KXA89087.1"/>
    </source>
</evidence>
<evidence type="ECO:0000256" key="6">
    <source>
        <dbReference type="SAM" id="MobiDB-lite"/>
    </source>
</evidence>
<dbReference type="PRINTS" id="PR00971">
    <property type="entry name" value="RIBOSOMALS10"/>
</dbReference>
<protein>
    <recommendedName>
        <fullName evidence="4 5">Small ribosomal subunit protein uS10</fullName>
    </recommendedName>
</protein>
<dbReference type="Proteomes" id="UP000070589">
    <property type="component" value="Unassembled WGS sequence"/>
</dbReference>
<dbReference type="EMBL" id="LHXL01000057">
    <property type="protein sequence ID" value="KXA89087.1"/>
    <property type="molecule type" value="Genomic_DNA"/>
</dbReference>
<feature type="region of interest" description="Disordered" evidence="6">
    <location>
        <begin position="35"/>
        <end position="58"/>
    </location>
</feature>
<evidence type="ECO:0000256" key="1">
    <source>
        <dbReference type="ARBA" id="ARBA00007102"/>
    </source>
</evidence>
<evidence type="ECO:0000256" key="2">
    <source>
        <dbReference type="ARBA" id="ARBA00022980"/>
    </source>
</evidence>
<name>A0A133U4G5_9EURY</name>
<dbReference type="AlphaFoldDB" id="A0A133U4G5"/>
<feature type="compositionally biased region" description="Basic and acidic residues" evidence="6">
    <location>
        <begin position="43"/>
        <end position="54"/>
    </location>
</feature>
<dbReference type="SMART" id="SM01403">
    <property type="entry name" value="Ribosomal_S10"/>
    <property type="match status" value="1"/>
</dbReference>
<keyword evidence="2 5" id="KW-0689">Ribosomal protein</keyword>
<organism evidence="8 9">
    <name type="scientific">candidate division MSBL1 archaeon SCGC-AAA259D14</name>
    <dbReference type="NCBI Taxonomy" id="1698261"/>
    <lineage>
        <taxon>Archaea</taxon>
        <taxon>Methanobacteriati</taxon>
        <taxon>Methanobacteriota</taxon>
        <taxon>candidate division MSBL1</taxon>
    </lineage>
</organism>
<dbReference type="InterPro" id="IPR018268">
    <property type="entry name" value="Ribosomal_uS10_CS"/>
</dbReference>
<dbReference type="PATRIC" id="fig|1698261.3.peg.887"/>
<dbReference type="Gene3D" id="3.30.70.600">
    <property type="entry name" value="Ribosomal protein S10 domain"/>
    <property type="match status" value="1"/>
</dbReference>
<feature type="domain" description="Small ribosomal subunit protein uS10" evidence="7">
    <location>
        <begin position="5"/>
        <end position="99"/>
    </location>
</feature>
<dbReference type="GO" id="GO:0000049">
    <property type="term" value="F:tRNA binding"/>
    <property type="evidence" value="ECO:0007669"/>
    <property type="project" value="UniProtKB-UniRule"/>
</dbReference>
<dbReference type="PROSITE" id="PS00361">
    <property type="entry name" value="RIBOSOMAL_S10"/>
    <property type="match status" value="1"/>
</dbReference>
<dbReference type="InterPro" id="IPR027486">
    <property type="entry name" value="Ribosomal_uS10_dom"/>
</dbReference>
<dbReference type="Pfam" id="PF00338">
    <property type="entry name" value="Ribosomal_S10"/>
    <property type="match status" value="1"/>
</dbReference>
<dbReference type="GO" id="GO:0006412">
    <property type="term" value="P:translation"/>
    <property type="evidence" value="ECO:0007669"/>
    <property type="project" value="UniProtKB-UniRule"/>
</dbReference>
<sequence>MQKARIKLSGTDVEKLNQVCDELVKIAERIGAEKSGPIPLPTKRVEIPVRKSPDGEGTATWDKWELRVHKRLIDMEANERAMKQIMRVQVPEEVNIEITMTS</sequence>
<dbReference type="GO" id="GO:0015935">
    <property type="term" value="C:small ribosomal subunit"/>
    <property type="evidence" value="ECO:0007669"/>
    <property type="project" value="UniProtKB-UniRule"/>
</dbReference>
<evidence type="ECO:0000256" key="5">
    <source>
        <dbReference type="HAMAP-Rule" id="MF_00508"/>
    </source>
</evidence>
<dbReference type="InterPro" id="IPR005729">
    <property type="entry name" value="Ribosomal_uS10_euk/arc"/>
</dbReference>
<dbReference type="PANTHER" id="PTHR11700">
    <property type="entry name" value="30S RIBOSOMAL PROTEIN S10 FAMILY MEMBER"/>
    <property type="match status" value="1"/>
</dbReference>
<gene>
    <name evidence="8" type="primary">rps10p</name>
    <name evidence="5" type="synonym">rps10</name>
    <name evidence="8" type="ORF">AKJ62_03840</name>
</gene>
<reference evidence="8 9" key="1">
    <citation type="journal article" date="2016" name="Sci. Rep.">
        <title>Metabolic traits of an uncultured archaeal lineage -MSBL1- from brine pools of the Red Sea.</title>
        <authorList>
            <person name="Mwirichia R."/>
            <person name="Alam I."/>
            <person name="Rashid M."/>
            <person name="Vinu M."/>
            <person name="Ba-Alawi W."/>
            <person name="Anthony Kamau A."/>
            <person name="Kamanda Ngugi D."/>
            <person name="Goker M."/>
            <person name="Klenk H.P."/>
            <person name="Bajic V."/>
            <person name="Stingl U."/>
        </authorList>
    </citation>
    <scope>NUCLEOTIDE SEQUENCE [LARGE SCALE GENOMIC DNA]</scope>
    <source>
        <strain evidence="8">SCGC-AAA259D14</strain>
    </source>
</reference>
<proteinExistence type="inferred from homology"/>
<evidence type="ECO:0000313" key="9">
    <source>
        <dbReference type="Proteomes" id="UP000070589"/>
    </source>
</evidence>
<dbReference type="GO" id="GO:0003735">
    <property type="term" value="F:structural constituent of ribosome"/>
    <property type="evidence" value="ECO:0007669"/>
    <property type="project" value="UniProtKB-UniRule"/>
</dbReference>
<comment type="caution">
    <text evidence="8">The sequence shown here is derived from an EMBL/GenBank/DDBJ whole genome shotgun (WGS) entry which is preliminary data.</text>
</comment>
<evidence type="ECO:0000256" key="4">
    <source>
        <dbReference type="ARBA" id="ARBA00035162"/>
    </source>
</evidence>
<keyword evidence="9" id="KW-1185">Reference proteome</keyword>
<dbReference type="InterPro" id="IPR001848">
    <property type="entry name" value="Ribosomal_uS10"/>
</dbReference>
<dbReference type="NCBIfam" id="TIGR01049">
    <property type="entry name" value="rpsJ_bact"/>
    <property type="match status" value="1"/>
</dbReference>